<evidence type="ECO:0000313" key="12">
    <source>
        <dbReference type="EMBL" id="KNC30786.1"/>
    </source>
</evidence>
<dbReference type="Gene3D" id="1.10.510.10">
    <property type="entry name" value="Transferase(Phosphotransferase) domain 1"/>
    <property type="match status" value="1"/>
</dbReference>
<comment type="similarity">
    <text evidence="1 10">Belongs to the protein kinase superfamily. CMGC Ser/Thr protein kinase family. MAP kinase subfamily.</text>
</comment>
<dbReference type="PROSITE" id="PS50011">
    <property type="entry name" value="PROTEIN_KINASE_DOM"/>
    <property type="match status" value="1"/>
</dbReference>
<dbReference type="InterPro" id="IPR003527">
    <property type="entry name" value="MAP_kinase_CS"/>
</dbReference>
<dbReference type="EMBL" id="JRES01000493">
    <property type="protein sequence ID" value="KNC30786.1"/>
    <property type="molecule type" value="Genomic_DNA"/>
</dbReference>
<comment type="catalytic activity">
    <reaction evidence="8">
        <text>L-threonyl-[protein] + ATP = O-phospho-L-threonyl-[protein] + ADP + H(+)</text>
        <dbReference type="Rhea" id="RHEA:46608"/>
        <dbReference type="Rhea" id="RHEA-COMP:11060"/>
        <dbReference type="Rhea" id="RHEA-COMP:11605"/>
        <dbReference type="ChEBI" id="CHEBI:15378"/>
        <dbReference type="ChEBI" id="CHEBI:30013"/>
        <dbReference type="ChEBI" id="CHEBI:30616"/>
        <dbReference type="ChEBI" id="CHEBI:61977"/>
        <dbReference type="ChEBI" id="CHEBI:456216"/>
        <dbReference type="EC" id="2.7.11.24"/>
    </reaction>
</comment>
<dbReference type="GO" id="GO:0005737">
    <property type="term" value="C:cytoplasm"/>
    <property type="evidence" value="ECO:0007669"/>
    <property type="project" value="UniProtKB-SubCell"/>
</dbReference>
<evidence type="ECO:0000256" key="3">
    <source>
        <dbReference type="ARBA" id="ARBA00022553"/>
    </source>
</evidence>
<evidence type="ECO:0000256" key="2">
    <source>
        <dbReference type="ARBA" id="ARBA00022527"/>
    </source>
</evidence>
<dbReference type="PROSITE" id="PS00108">
    <property type="entry name" value="PROTEIN_KINASE_ST"/>
    <property type="match status" value="1"/>
</dbReference>
<gene>
    <name evidence="12" type="ORF">FF38_01082</name>
</gene>
<dbReference type="PANTHER" id="PTHR24055">
    <property type="entry name" value="MITOGEN-ACTIVATED PROTEIN KINASE"/>
    <property type="match status" value="1"/>
</dbReference>
<dbReference type="InterPro" id="IPR008271">
    <property type="entry name" value="Ser/Thr_kinase_AS"/>
</dbReference>
<evidence type="ECO:0000256" key="4">
    <source>
        <dbReference type="ARBA" id="ARBA00022679"/>
    </source>
</evidence>
<dbReference type="Proteomes" id="UP000037069">
    <property type="component" value="Unassembled WGS sequence"/>
</dbReference>
<dbReference type="SUPFAM" id="SSF56112">
    <property type="entry name" value="Protein kinase-like (PK-like)"/>
    <property type="match status" value="1"/>
</dbReference>
<dbReference type="EC" id="2.7.11.24" evidence="10"/>
<reference evidence="12 13" key="1">
    <citation type="journal article" date="2015" name="Nat. Commun.">
        <title>Lucilia cuprina genome unlocks parasitic fly biology to underpin future interventions.</title>
        <authorList>
            <person name="Anstead C.A."/>
            <person name="Korhonen P.K."/>
            <person name="Young N.D."/>
            <person name="Hall R.S."/>
            <person name="Jex A.R."/>
            <person name="Murali S.C."/>
            <person name="Hughes D.S."/>
            <person name="Lee S.F."/>
            <person name="Perry T."/>
            <person name="Stroehlein A.J."/>
            <person name="Ansell B.R."/>
            <person name="Breugelmans B."/>
            <person name="Hofmann A."/>
            <person name="Qu J."/>
            <person name="Dugan S."/>
            <person name="Lee S.L."/>
            <person name="Chao H."/>
            <person name="Dinh H."/>
            <person name="Han Y."/>
            <person name="Doddapaneni H.V."/>
            <person name="Worley K.C."/>
            <person name="Muzny D.M."/>
            <person name="Ioannidis P."/>
            <person name="Waterhouse R.M."/>
            <person name="Zdobnov E.M."/>
            <person name="James P.J."/>
            <person name="Bagnall N.H."/>
            <person name="Kotze A.C."/>
            <person name="Gibbs R.A."/>
            <person name="Richards S."/>
            <person name="Batterham P."/>
            <person name="Gasser R.B."/>
        </authorList>
    </citation>
    <scope>NUCLEOTIDE SEQUENCE [LARGE SCALE GENOMIC DNA]</scope>
    <source>
        <strain evidence="12 13">LS</strain>
        <tissue evidence="12">Full body</tissue>
    </source>
</reference>
<protein>
    <recommendedName>
        <fullName evidence="10">Stress-activated protein kinase JNK</fullName>
        <ecNumber evidence="10">2.7.11.24</ecNumber>
    </recommendedName>
</protein>
<comment type="caution">
    <text evidence="12">The sequence shown here is derived from an EMBL/GenBank/DDBJ whole genome shotgun (WGS) entry which is preliminary data.</text>
</comment>
<proteinExistence type="inferred from homology"/>
<comment type="function">
    <text evidence="10">Responds to activation by environmental stress and pro-inflammatory cytokines by phosphorylating a number of transcription factors, and thus regulates transcriptional activity.</text>
</comment>
<comment type="subcellular location">
    <subcellularLocation>
        <location evidence="10">Cytoplasm</location>
    </subcellularLocation>
</comment>
<dbReference type="GO" id="GO:0106310">
    <property type="term" value="F:protein serine kinase activity"/>
    <property type="evidence" value="ECO:0007669"/>
    <property type="project" value="UniProtKB-UniRule"/>
</dbReference>
<dbReference type="InterPro" id="IPR000719">
    <property type="entry name" value="Prot_kinase_dom"/>
</dbReference>
<organism evidence="12 13">
    <name type="scientific">Lucilia cuprina</name>
    <name type="common">Green bottle fly</name>
    <name type="synonym">Australian sheep blowfly</name>
    <dbReference type="NCBI Taxonomy" id="7375"/>
    <lineage>
        <taxon>Eukaryota</taxon>
        <taxon>Metazoa</taxon>
        <taxon>Ecdysozoa</taxon>
        <taxon>Arthropoda</taxon>
        <taxon>Hexapoda</taxon>
        <taxon>Insecta</taxon>
        <taxon>Pterygota</taxon>
        <taxon>Neoptera</taxon>
        <taxon>Endopterygota</taxon>
        <taxon>Diptera</taxon>
        <taxon>Brachycera</taxon>
        <taxon>Muscomorpha</taxon>
        <taxon>Oestroidea</taxon>
        <taxon>Calliphoridae</taxon>
        <taxon>Luciliinae</taxon>
        <taxon>Lucilia</taxon>
    </lineage>
</organism>
<dbReference type="Gene3D" id="3.30.200.20">
    <property type="entry name" value="Phosphorylase Kinase, domain 1"/>
    <property type="match status" value="1"/>
</dbReference>
<dbReference type="GO" id="GO:0005524">
    <property type="term" value="F:ATP binding"/>
    <property type="evidence" value="ECO:0007669"/>
    <property type="project" value="UniProtKB-UniRule"/>
</dbReference>
<name>A0A0L0CEW1_LUCCU</name>
<evidence type="ECO:0000256" key="9">
    <source>
        <dbReference type="ARBA" id="ARBA00048312"/>
    </source>
</evidence>
<evidence type="ECO:0000256" key="8">
    <source>
        <dbReference type="ARBA" id="ARBA00047592"/>
    </source>
</evidence>
<evidence type="ECO:0000256" key="1">
    <source>
        <dbReference type="ARBA" id="ARBA00008832"/>
    </source>
</evidence>
<dbReference type="STRING" id="7375.A0A0L0CEW1"/>
<dbReference type="AlphaFoldDB" id="A0A0L0CEW1"/>
<keyword evidence="4 10" id="KW-0808">Transferase</keyword>
<keyword evidence="7 10" id="KW-0067">ATP-binding</keyword>
<keyword evidence="10" id="KW-0460">Magnesium</keyword>
<keyword evidence="3 10" id="KW-0597">Phosphoprotein</keyword>
<dbReference type="OMA" id="QGHAFES"/>
<keyword evidence="6 10" id="KW-0418">Kinase</keyword>
<evidence type="ECO:0000256" key="10">
    <source>
        <dbReference type="RuleBase" id="RU368052"/>
    </source>
</evidence>
<dbReference type="OrthoDB" id="192887at2759"/>
<sequence>MTSNYKFYTLQFGDVNFTVPEYYQNLKPIGAGVQGVVCAAHDTLNKQNVAIKKLSKPFQNVMQAKRAYRELKLLKIVNHRNIIRLLDAFTTDKTLEKFQDIYLVTELIDMNFSSVIHMGLDHDRLSYLIYQLLCGIKYLHTAGIIHRDLKPSNIVVKSDCTLKILDFGLARVNNANAQMLTAYVISRHYRAPEVVLSMCYKENVDIWSIGCIFGEIVRGNVLFRGTDHMDQWNKIIELLGTPSEAFLAKLSPNVSNYLKTLPTYQGYTFESLFPDDLFERFNETSEENRLKTKQARDLLSRMLKIDPDERISVAEALCHNYINVWYDEKEVYAPTPNAYDQTLENEDHTIEEWKRLIFKELSSFDEMRE</sequence>
<dbReference type="PROSITE" id="PS01351">
    <property type="entry name" value="MAPK"/>
    <property type="match status" value="1"/>
</dbReference>
<comment type="cofactor">
    <cofactor evidence="10">
        <name>Mg(2+)</name>
        <dbReference type="ChEBI" id="CHEBI:18420"/>
    </cofactor>
</comment>
<keyword evidence="13" id="KW-1185">Reference proteome</keyword>
<dbReference type="Pfam" id="PF00069">
    <property type="entry name" value="Pkinase"/>
    <property type="match status" value="1"/>
</dbReference>
<dbReference type="FunFam" id="1.10.510.10:FF:000624">
    <property type="entry name" value="Mitogen-activated protein kinase"/>
    <property type="match status" value="1"/>
</dbReference>
<keyword evidence="5 10" id="KW-0547">Nucleotide-binding</keyword>
<keyword evidence="2 10" id="KW-0723">Serine/threonine-protein kinase</keyword>
<evidence type="ECO:0000259" key="11">
    <source>
        <dbReference type="PROSITE" id="PS50011"/>
    </source>
</evidence>
<dbReference type="InterPro" id="IPR050117">
    <property type="entry name" value="MAPK"/>
</dbReference>
<dbReference type="SMART" id="SM00220">
    <property type="entry name" value="S_TKc"/>
    <property type="match status" value="1"/>
</dbReference>
<evidence type="ECO:0000256" key="5">
    <source>
        <dbReference type="ARBA" id="ARBA00022741"/>
    </source>
</evidence>
<evidence type="ECO:0000313" key="13">
    <source>
        <dbReference type="Proteomes" id="UP000037069"/>
    </source>
</evidence>
<dbReference type="InterPro" id="IPR011009">
    <property type="entry name" value="Kinase-like_dom_sf"/>
</dbReference>
<dbReference type="PRINTS" id="PR01772">
    <property type="entry name" value="JNKMAPKINASE"/>
</dbReference>
<evidence type="ECO:0000256" key="6">
    <source>
        <dbReference type="ARBA" id="ARBA00022777"/>
    </source>
</evidence>
<evidence type="ECO:0000256" key="7">
    <source>
        <dbReference type="ARBA" id="ARBA00022840"/>
    </source>
</evidence>
<feature type="domain" description="Protein kinase" evidence="11">
    <location>
        <begin position="23"/>
        <end position="322"/>
    </location>
</feature>
<dbReference type="InterPro" id="IPR008351">
    <property type="entry name" value="MAPK_JNK"/>
</dbReference>
<comment type="catalytic activity">
    <reaction evidence="9">
        <text>L-seryl-[protein] + ATP = O-phospho-L-seryl-[protein] + ADP + H(+)</text>
        <dbReference type="Rhea" id="RHEA:17989"/>
        <dbReference type="Rhea" id="RHEA-COMP:9863"/>
        <dbReference type="Rhea" id="RHEA-COMP:11604"/>
        <dbReference type="ChEBI" id="CHEBI:15378"/>
        <dbReference type="ChEBI" id="CHEBI:29999"/>
        <dbReference type="ChEBI" id="CHEBI:30616"/>
        <dbReference type="ChEBI" id="CHEBI:83421"/>
        <dbReference type="ChEBI" id="CHEBI:456216"/>
        <dbReference type="EC" id="2.7.11.24"/>
    </reaction>
</comment>
<dbReference type="GO" id="GO:0004707">
    <property type="term" value="F:MAP kinase activity"/>
    <property type="evidence" value="ECO:0007669"/>
    <property type="project" value="UniProtKB-UniRule"/>
</dbReference>
<dbReference type="FunFam" id="3.30.200.20:FF:000210">
    <property type="entry name" value="Mitogen-activated protein kinase"/>
    <property type="match status" value="1"/>
</dbReference>
<accession>A0A0L0CEW1</accession>